<proteinExistence type="predicted"/>
<accession>A0ABP6M2Q3</accession>
<evidence type="ECO:0000313" key="3">
    <source>
        <dbReference type="Proteomes" id="UP001501532"/>
    </source>
</evidence>
<dbReference type="Proteomes" id="UP001501532">
    <property type="component" value="Unassembled WGS sequence"/>
</dbReference>
<comment type="caution">
    <text evidence="2">The sequence shown here is derived from an EMBL/GenBank/DDBJ whole genome shotgun (WGS) entry which is preliminary data.</text>
</comment>
<sequence>MPDCRHLAWETHEKRPDSWVCTLPCVNPRRPSMRTHRTSFGDFDRHMPPDRLPEPPSQFLGTPGIPQMGDIRREPEARARRLSHEQGISPPALVIPRGFR</sequence>
<feature type="region of interest" description="Disordered" evidence="1">
    <location>
        <begin position="30"/>
        <end position="100"/>
    </location>
</feature>
<reference evidence="3" key="1">
    <citation type="journal article" date="2019" name="Int. J. Syst. Evol. Microbiol.">
        <title>The Global Catalogue of Microorganisms (GCM) 10K type strain sequencing project: providing services to taxonomists for standard genome sequencing and annotation.</title>
        <authorList>
            <consortium name="The Broad Institute Genomics Platform"/>
            <consortium name="The Broad Institute Genome Sequencing Center for Infectious Disease"/>
            <person name="Wu L."/>
            <person name="Ma J."/>
        </authorList>
    </citation>
    <scope>NUCLEOTIDE SEQUENCE [LARGE SCALE GENOMIC DNA]</scope>
    <source>
        <strain evidence="3">JCM 9091</strain>
    </source>
</reference>
<feature type="compositionally biased region" description="Basic and acidic residues" evidence="1">
    <location>
        <begin position="70"/>
        <end position="84"/>
    </location>
</feature>
<gene>
    <name evidence="2" type="ORF">GCM10010448_65610</name>
</gene>
<organism evidence="2 3">
    <name type="scientific">Streptomyces glomeratus</name>
    <dbReference type="NCBI Taxonomy" id="284452"/>
    <lineage>
        <taxon>Bacteria</taxon>
        <taxon>Bacillati</taxon>
        <taxon>Actinomycetota</taxon>
        <taxon>Actinomycetes</taxon>
        <taxon>Kitasatosporales</taxon>
        <taxon>Streptomycetaceae</taxon>
        <taxon>Streptomyces</taxon>
    </lineage>
</organism>
<name>A0ABP6M2Q3_9ACTN</name>
<keyword evidence="3" id="KW-1185">Reference proteome</keyword>
<dbReference type="EMBL" id="BAAAUF010000076">
    <property type="protein sequence ID" value="GAA3073810.1"/>
    <property type="molecule type" value="Genomic_DNA"/>
</dbReference>
<feature type="compositionally biased region" description="Basic and acidic residues" evidence="1">
    <location>
        <begin position="42"/>
        <end position="53"/>
    </location>
</feature>
<evidence type="ECO:0000313" key="2">
    <source>
        <dbReference type="EMBL" id="GAA3073810.1"/>
    </source>
</evidence>
<evidence type="ECO:0000256" key="1">
    <source>
        <dbReference type="SAM" id="MobiDB-lite"/>
    </source>
</evidence>
<protein>
    <submittedName>
        <fullName evidence="2">Uncharacterized protein</fullName>
    </submittedName>
</protein>